<dbReference type="WBParaSite" id="PS1159_v2.g21463.t1">
    <property type="protein sequence ID" value="PS1159_v2.g21463.t1"/>
    <property type="gene ID" value="PS1159_v2.g21463"/>
</dbReference>
<dbReference type="Proteomes" id="UP000887580">
    <property type="component" value="Unplaced"/>
</dbReference>
<reference evidence="2" key="1">
    <citation type="submission" date="2022-11" db="UniProtKB">
        <authorList>
            <consortium name="WormBaseParasite"/>
        </authorList>
    </citation>
    <scope>IDENTIFICATION</scope>
</reference>
<proteinExistence type="predicted"/>
<evidence type="ECO:0000313" key="2">
    <source>
        <dbReference type="WBParaSite" id="PS1159_v2.g21463.t1"/>
    </source>
</evidence>
<name>A0AC35FVX9_9BILA</name>
<protein>
    <submittedName>
        <fullName evidence="2">Chromo domain-containing protein</fullName>
    </submittedName>
</protein>
<evidence type="ECO:0000313" key="1">
    <source>
        <dbReference type="Proteomes" id="UP000887580"/>
    </source>
</evidence>
<accession>A0AC35FVX9</accession>
<sequence>MSDGSSSSGENEYVVEKILDKKGSGKHLRYLIKWQGYDDTSNTWEPIENCGCPELIKEFEAELAKPKGKSKSKKSEKPAASRSANVKSKSAEVKQPNRKRKSTSSSLEAQPNPKKNASPFENSVLPQTSSGSEESTTTTTEKKDEKNDQQQQRSKTPESSDNEEEEPETPIDEILPLGYTIQKIVDYQKVNQHVLVPVLDTEGKFHMADIKAVAKQNLDMALEYLIKHAV</sequence>
<organism evidence="1 2">
    <name type="scientific">Panagrolaimus sp. PS1159</name>
    <dbReference type="NCBI Taxonomy" id="55785"/>
    <lineage>
        <taxon>Eukaryota</taxon>
        <taxon>Metazoa</taxon>
        <taxon>Ecdysozoa</taxon>
        <taxon>Nematoda</taxon>
        <taxon>Chromadorea</taxon>
        <taxon>Rhabditida</taxon>
        <taxon>Tylenchina</taxon>
        <taxon>Panagrolaimomorpha</taxon>
        <taxon>Panagrolaimoidea</taxon>
        <taxon>Panagrolaimidae</taxon>
        <taxon>Panagrolaimus</taxon>
    </lineage>
</organism>